<dbReference type="GO" id="GO:0006281">
    <property type="term" value="P:DNA repair"/>
    <property type="evidence" value="ECO:0007669"/>
    <property type="project" value="InterPro"/>
</dbReference>
<proteinExistence type="predicted"/>
<dbReference type="GO" id="GO:0000287">
    <property type="term" value="F:magnesium ion binding"/>
    <property type="evidence" value="ECO:0007669"/>
    <property type="project" value="InterPro"/>
</dbReference>
<dbReference type="OrthoDB" id="3386565at2"/>
<name>A0A2W2DUM5_9ACTN</name>
<keyword evidence="2" id="KW-1185">Reference proteome</keyword>
<evidence type="ECO:0000313" key="2">
    <source>
        <dbReference type="Proteomes" id="UP000248749"/>
    </source>
</evidence>
<evidence type="ECO:0000313" key="1">
    <source>
        <dbReference type="EMBL" id="PZG00857.1"/>
    </source>
</evidence>
<dbReference type="GO" id="GO:0006310">
    <property type="term" value="P:DNA recombination"/>
    <property type="evidence" value="ECO:0007669"/>
    <property type="project" value="InterPro"/>
</dbReference>
<dbReference type="Gene3D" id="3.30.1330.70">
    <property type="entry name" value="Holliday junction resolvase RusA"/>
    <property type="match status" value="1"/>
</dbReference>
<organism evidence="1 2">
    <name type="scientific">Micromonospora deserti</name>
    <dbReference type="NCBI Taxonomy" id="2070366"/>
    <lineage>
        <taxon>Bacteria</taxon>
        <taxon>Bacillati</taxon>
        <taxon>Actinomycetota</taxon>
        <taxon>Actinomycetes</taxon>
        <taxon>Micromonosporales</taxon>
        <taxon>Micromonosporaceae</taxon>
        <taxon>Micromonospora</taxon>
    </lineage>
</organism>
<accession>A0A2W2DUM5</accession>
<dbReference type="Proteomes" id="UP000248749">
    <property type="component" value="Unassembled WGS sequence"/>
</dbReference>
<dbReference type="InterPro" id="IPR036614">
    <property type="entry name" value="RusA-like_sf"/>
</dbReference>
<dbReference type="AlphaFoldDB" id="A0A2W2DUM5"/>
<sequence>MLAEAEEISFEVPGWPPTKNEAKSMLAAGHQHADRVRLLLEAARTAVSRVGWPVVSGDVALELVVRGPGRPPSDATNYLGGLGDVLQAKSARPNLDLSHLGELSAVALFADDRQITQISYSQEHAEQPSYSVRIRLQR</sequence>
<reference evidence="1 2" key="1">
    <citation type="submission" date="2018-01" db="EMBL/GenBank/DDBJ databases">
        <title>Draft genome sequence of Salinispora sp. 13K206.</title>
        <authorList>
            <person name="Sahin N."/>
            <person name="Saygin H."/>
            <person name="Ay H."/>
        </authorList>
    </citation>
    <scope>NUCLEOTIDE SEQUENCE [LARGE SCALE GENOMIC DNA]</scope>
    <source>
        <strain evidence="1 2">13K206</strain>
    </source>
</reference>
<gene>
    <name evidence="1" type="ORF">C1I99_08900</name>
</gene>
<protein>
    <submittedName>
        <fullName evidence="1">Uncharacterized protein</fullName>
    </submittedName>
</protein>
<dbReference type="EMBL" id="POUB01000039">
    <property type="protein sequence ID" value="PZG00857.1"/>
    <property type="molecule type" value="Genomic_DNA"/>
</dbReference>
<comment type="caution">
    <text evidence="1">The sequence shown here is derived from an EMBL/GenBank/DDBJ whole genome shotgun (WGS) entry which is preliminary data.</text>
</comment>
<dbReference type="RefSeq" id="WP_111133729.1">
    <property type="nucleotide sequence ID" value="NZ_POUB01000039.1"/>
</dbReference>